<sequence length="437" mass="50805">MENINKLYESNPEFRESRLKSLFSDYSSLKESNPEGYNANINVWKNFLSLVLSSQYELTFNYNSLQKDLIYKKNSTIFKPEGLFIALNEMLNSDKSIIFSSQIEYFKKEEANNSNIFSIIRAIIFGVESLDIRKKKYINQSLIFVSKIDKYSQKVNSHLTQLLKHGPINVKHLQNVLSTQNFKINEDDLVITLSYLCQDYKGLNIADGVIYVDDLKEENNNNENDKEKVDIDVLKHISDLNYTIYKLNLYNDEKLKEISKIDESIKQSLKNNNKITAKSQLKLKKTIEFQVKKTLSSLENLNLLKVTVEDAQNNLLISKVWKDNSNVLKFLNENTTKTNLDDNFDVLYDEIQTTNMISEKLGQNLVSFDDEEINQQLSDLEASISKNEEENKKNLEVDEVRKKLDSLKIPDNELKTISKQQEDNENKYNKKIAIFSE</sequence>
<evidence type="ECO:0000313" key="2">
    <source>
        <dbReference type="Proteomes" id="UP000697127"/>
    </source>
</evidence>
<evidence type="ECO:0000313" key="1">
    <source>
        <dbReference type="EMBL" id="KAG0687844.1"/>
    </source>
</evidence>
<keyword evidence="2" id="KW-1185">Reference proteome</keyword>
<gene>
    <name evidence="1" type="ORF">C6P40_001784</name>
</gene>
<comment type="caution">
    <text evidence="1">The sequence shown here is derived from an EMBL/GenBank/DDBJ whole genome shotgun (WGS) entry which is preliminary data.</text>
</comment>
<dbReference type="EMBL" id="PUHW01000209">
    <property type="protein sequence ID" value="KAG0687844.1"/>
    <property type="molecule type" value="Genomic_DNA"/>
</dbReference>
<dbReference type="Pfam" id="PF25880">
    <property type="entry name" value="WHD_CHMP7_1st"/>
    <property type="match status" value="1"/>
</dbReference>
<protein>
    <recommendedName>
        <fullName evidence="3">Charged multivesicular body protein 7</fullName>
    </recommendedName>
</protein>
<dbReference type="Pfam" id="PF03357">
    <property type="entry name" value="Snf7"/>
    <property type="match status" value="1"/>
</dbReference>
<dbReference type="Proteomes" id="UP000697127">
    <property type="component" value="Unassembled WGS sequence"/>
</dbReference>
<organism evidence="1 2">
    <name type="scientific">Pichia californica</name>
    <dbReference type="NCBI Taxonomy" id="460514"/>
    <lineage>
        <taxon>Eukaryota</taxon>
        <taxon>Fungi</taxon>
        <taxon>Dikarya</taxon>
        <taxon>Ascomycota</taxon>
        <taxon>Saccharomycotina</taxon>
        <taxon>Pichiomycetes</taxon>
        <taxon>Pichiales</taxon>
        <taxon>Pichiaceae</taxon>
        <taxon>Pichia</taxon>
    </lineage>
</organism>
<accession>A0A9P7BFP3</accession>
<proteinExistence type="predicted"/>
<dbReference type="GO" id="GO:0007034">
    <property type="term" value="P:vacuolar transport"/>
    <property type="evidence" value="ECO:0007669"/>
    <property type="project" value="InterPro"/>
</dbReference>
<name>A0A9P7BFP3_9ASCO</name>
<dbReference type="AlphaFoldDB" id="A0A9P7BFP3"/>
<dbReference type="OrthoDB" id="10250120at2759"/>
<reference evidence="1" key="1">
    <citation type="submission" date="2020-11" db="EMBL/GenBank/DDBJ databases">
        <title>Kefir isolates.</title>
        <authorList>
            <person name="Marcisauskas S."/>
            <person name="Kim Y."/>
            <person name="Blasche S."/>
        </authorList>
    </citation>
    <scope>NUCLEOTIDE SEQUENCE</scope>
    <source>
        <strain evidence="1">Olga-1</strain>
    </source>
</reference>
<evidence type="ECO:0008006" key="3">
    <source>
        <dbReference type="Google" id="ProtNLM"/>
    </source>
</evidence>
<dbReference type="InterPro" id="IPR005024">
    <property type="entry name" value="Snf7_fam"/>
</dbReference>